<name>A0ABW5BED8_9BACT</name>
<comment type="similarity">
    <text evidence="3 10 13">Belongs to the IPP transferase family.</text>
</comment>
<evidence type="ECO:0000256" key="5">
    <source>
        <dbReference type="ARBA" id="ARBA00022694"/>
    </source>
</evidence>
<organism evidence="14 15">
    <name type="scientific">Shivajiella indica</name>
    <dbReference type="NCBI Taxonomy" id="872115"/>
    <lineage>
        <taxon>Bacteria</taxon>
        <taxon>Pseudomonadati</taxon>
        <taxon>Bacteroidota</taxon>
        <taxon>Cytophagia</taxon>
        <taxon>Cytophagales</taxon>
        <taxon>Cyclobacteriaceae</taxon>
        <taxon>Shivajiella</taxon>
    </lineage>
</organism>
<comment type="caution">
    <text evidence="14">The sequence shown here is derived from an EMBL/GenBank/DDBJ whole genome shotgun (WGS) entry which is preliminary data.</text>
</comment>
<feature type="binding site" evidence="10">
    <location>
        <begin position="15"/>
        <end position="20"/>
    </location>
    <ligand>
        <name>substrate</name>
    </ligand>
</feature>
<protein>
    <recommendedName>
        <fullName evidence="10">tRNA dimethylallyltransferase</fullName>
        <ecNumber evidence="10">2.5.1.75</ecNumber>
    </recommendedName>
    <alternativeName>
        <fullName evidence="10">Dimethylallyl diphosphate:tRNA dimethylallyltransferase</fullName>
        <shortName evidence="10">DMAPP:tRNA dimethylallyltransferase</shortName>
        <shortName evidence="10">DMATase</shortName>
    </alternativeName>
    <alternativeName>
        <fullName evidence="10">Isopentenyl-diphosphate:tRNA isopentenyltransferase</fullName>
        <shortName evidence="10">IPP transferase</shortName>
        <shortName evidence="10">IPPT</shortName>
        <shortName evidence="10">IPTase</shortName>
    </alternativeName>
</protein>
<dbReference type="PANTHER" id="PTHR11088">
    <property type="entry name" value="TRNA DIMETHYLALLYLTRANSFERASE"/>
    <property type="match status" value="1"/>
</dbReference>
<dbReference type="EMBL" id="JBHUIV010000025">
    <property type="protein sequence ID" value="MFD2203238.1"/>
    <property type="molecule type" value="Genomic_DNA"/>
</dbReference>
<dbReference type="InterPro" id="IPR018022">
    <property type="entry name" value="IPT"/>
</dbReference>
<evidence type="ECO:0000256" key="12">
    <source>
        <dbReference type="RuleBase" id="RU003784"/>
    </source>
</evidence>
<comment type="cofactor">
    <cofactor evidence="1 10">
        <name>Mg(2+)</name>
        <dbReference type="ChEBI" id="CHEBI:18420"/>
    </cofactor>
</comment>
<dbReference type="Gene3D" id="1.10.20.140">
    <property type="match status" value="1"/>
</dbReference>
<dbReference type="SUPFAM" id="SSF52540">
    <property type="entry name" value="P-loop containing nucleoside triphosphate hydrolases"/>
    <property type="match status" value="2"/>
</dbReference>
<comment type="subunit">
    <text evidence="10">Monomer.</text>
</comment>
<keyword evidence="7 10" id="KW-0067">ATP-binding</keyword>
<accession>A0ABW5BED8</accession>
<evidence type="ECO:0000313" key="15">
    <source>
        <dbReference type="Proteomes" id="UP001597414"/>
    </source>
</evidence>
<sequence>MKLSHKYLIIFLGPTAVGKTALCLKIAQLFQTEIISSDSRQFYKETNIGTAKPTESELKSVPHHLIGTKSIHNPYDVKDFENEALQVLDVIFKTHDIAIMAGGSGLYIDVICKGLDDIPDIEPKIREKIISEFEEKGIEFLQRELEKFDPDYFQTVDRNNPQRLMRAIEVFRGTGKPFSSFRVKNLIQRPFKIIKIGLEREREELYERINKRMEMMIRQGLFEEAEALFPFRHLNALQTVGYSEIFGYLEGKYDKEEAVRLLKRNSRRYAKRQMTWFRRDSEVLWFHPEQEKEIIQCIKNEIIKAEKP</sequence>
<comment type="caution">
    <text evidence="10">Lacks conserved residue(s) required for the propagation of feature annotation.</text>
</comment>
<feature type="region of interest" description="Interaction with substrate tRNA" evidence="10">
    <location>
        <begin position="38"/>
        <end position="41"/>
    </location>
</feature>
<evidence type="ECO:0000256" key="9">
    <source>
        <dbReference type="ARBA" id="ARBA00049563"/>
    </source>
</evidence>
<feature type="binding site" evidence="10">
    <location>
        <begin position="13"/>
        <end position="20"/>
    </location>
    <ligand>
        <name>ATP</name>
        <dbReference type="ChEBI" id="CHEBI:30616"/>
    </ligand>
</feature>
<dbReference type="Pfam" id="PF01715">
    <property type="entry name" value="IPPT"/>
    <property type="match status" value="1"/>
</dbReference>
<feature type="region of interest" description="Interaction with substrate tRNA" evidence="10">
    <location>
        <begin position="162"/>
        <end position="166"/>
    </location>
</feature>
<keyword evidence="5 10" id="KW-0819">tRNA processing</keyword>
<dbReference type="PANTHER" id="PTHR11088:SF60">
    <property type="entry name" value="TRNA DIMETHYLALLYLTRANSFERASE"/>
    <property type="match status" value="1"/>
</dbReference>
<dbReference type="GO" id="GO:0052381">
    <property type="term" value="F:tRNA dimethylallyltransferase activity"/>
    <property type="evidence" value="ECO:0007669"/>
    <property type="project" value="UniProtKB-EC"/>
</dbReference>
<evidence type="ECO:0000313" key="14">
    <source>
        <dbReference type="EMBL" id="MFD2203238.1"/>
    </source>
</evidence>
<keyword evidence="8 10" id="KW-0460">Magnesium</keyword>
<dbReference type="HAMAP" id="MF_00185">
    <property type="entry name" value="IPP_trans"/>
    <property type="match status" value="1"/>
</dbReference>
<dbReference type="InterPro" id="IPR039657">
    <property type="entry name" value="Dimethylallyltransferase"/>
</dbReference>
<gene>
    <name evidence="10 14" type="primary">miaA</name>
    <name evidence="14" type="ORF">ACFSKV_16795</name>
</gene>
<keyword evidence="6 10" id="KW-0547">Nucleotide-binding</keyword>
<comment type="catalytic activity">
    <reaction evidence="9 10 11">
        <text>adenosine(37) in tRNA + dimethylallyl diphosphate = N(6)-dimethylallyladenosine(37) in tRNA + diphosphate</text>
        <dbReference type="Rhea" id="RHEA:26482"/>
        <dbReference type="Rhea" id="RHEA-COMP:10162"/>
        <dbReference type="Rhea" id="RHEA-COMP:10375"/>
        <dbReference type="ChEBI" id="CHEBI:33019"/>
        <dbReference type="ChEBI" id="CHEBI:57623"/>
        <dbReference type="ChEBI" id="CHEBI:74411"/>
        <dbReference type="ChEBI" id="CHEBI:74415"/>
        <dbReference type="EC" id="2.5.1.75"/>
    </reaction>
</comment>
<dbReference type="EC" id="2.5.1.75" evidence="10"/>
<feature type="site" description="Interaction with substrate tRNA" evidence="10">
    <location>
        <position position="126"/>
    </location>
</feature>
<comment type="function">
    <text evidence="2 10 12">Catalyzes the transfer of a dimethylallyl group onto the adenine at position 37 in tRNAs that read codons beginning with uridine, leading to the formation of N6-(dimethylallyl)adenosine (i(6)A).</text>
</comment>
<dbReference type="Gene3D" id="3.40.50.300">
    <property type="entry name" value="P-loop containing nucleotide triphosphate hydrolases"/>
    <property type="match status" value="1"/>
</dbReference>
<evidence type="ECO:0000256" key="7">
    <source>
        <dbReference type="ARBA" id="ARBA00022840"/>
    </source>
</evidence>
<evidence type="ECO:0000256" key="3">
    <source>
        <dbReference type="ARBA" id="ARBA00005842"/>
    </source>
</evidence>
<dbReference type="NCBIfam" id="TIGR00174">
    <property type="entry name" value="miaA"/>
    <property type="match status" value="1"/>
</dbReference>
<evidence type="ECO:0000256" key="6">
    <source>
        <dbReference type="ARBA" id="ARBA00022741"/>
    </source>
</evidence>
<feature type="site" description="Interaction with substrate tRNA" evidence="10">
    <location>
        <position position="104"/>
    </location>
</feature>
<evidence type="ECO:0000256" key="13">
    <source>
        <dbReference type="RuleBase" id="RU003785"/>
    </source>
</evidence>
<evidence type="ECO:0000256" key="2">
    <source>
        <dbReference type="ARBA" id="ARBA00003213"/>
    </source>
</evidence>
<evidence type="ECO:0000256" key="11">
    <source>
        <dbReference type="RuleBase" id="RU003783"/>
    </source>
</evidence>
<evidence type="ECO:0000256" key="1">
    <source>
        <dbReference type="ARBA" id="ARBA00001946"/>
    </source>
</evidence>
<evidence type="ECO:0000256" key="8">
    <source>
        <dbReference type="ARBA" id="ARBA00022842"/>
    </source>
</evidence>
<proteinExistence type="inferred from homology"/>
<reference evidence="15" key="1">
    <citation type="journal article" date="2019" name="Int. J. Syst. Evol. Microbiol.">
        <title>The Global Catalogue of Microorganisms (GCM) 10K type strain sequencing project: providing services to taxonomists for standard genome sequencing and annotation.</title>
        <authorList>
            <consortium name="The Broad Institute Genomics Platform"/>
            <consortium name="The Broad Institute Genome Sequencing Center for Infectious Disease"/>
            <person name="Wu L."/>
            <person name="Ma J."/>
        </authorList>
    </citation>
    <scope>NUCLEOTIDE SEQUENCE [LARGE SCALE GENOMIC DNA]</scope>
    <source>
        <strain evidence="15">KCTC 19812</strain>
    </source>
</reference>
<keyword evidence="4 10" id="KW-0808">Transferase</keyword>
<dbReference type="RefSeq" id="WP_380805370.1">
    <property type="nucleotide sequence ID" value="NZ_JBHUIV010000025.1"/>
</dbReference>
<dbReference type="Proteomes" id="UP001597414">
    <property type="component" value="Unassembled WGS sequence"/>
</dbReference>
<dbReference type="InterPro" id="IPR027417">
    <property type="entry name" value="P-loop_NTPase"/>
</dbReference>
<keyword evidence="15" id="KW-1185">Reference proteome</keyword>
<evidence type="ECO:0000256" key="10">
    <source>
        <dbReference type="HAMAP-Rule" id="MF_00185"/>
    </source>
</evidence>
<evidence type="ECO:0000256" key="4">
    <source>
        <dbReference type="ARBA" id="ARBA00022679"/>
    </source>
</evidence>